<dbReference type="Proteomes" id="UP000285190">
    <property type="component" value="Unassembled WGS sequence"/>
</dbReference>
<accession>A0A418WXX5</accession>
<gene>
    <name evidence="3" type="ORF">D3870_02840</name>
</gene>
<organism evidence="3 4">
    <name type="scientific">Noviherbaspirillum cavernae</name>
    <dbReference type="NCBI Taxonomy" id="2320862"/>
    <lineage>
        <taxon>Bacteria</taxon>
        <taxon>Pseudomonadati</taxon>
        <taxon>Pseudomonadota</taxon>
        <taxon>Betaproteobacteria</taxon>
        <taxon>Burkholderiales</taxon>
        <taxon>Oxalobacteraceae</taxon>
        <taxon>Noviherbaspirillum</taxon>
    </lineage>
</organism>
<protein>
    <recommendedName>
        <fullName evidence="2">UPF0235 protein D3870_02840</fullName>
    </recommendedName>
</protein>
<comment type="similarity">
    <text evidence="1 2">Belongs to the UPF0235 family.</text>
</comment>
<dbReference type="SUPFAM" id="SSF69786">
    <property type="entry name" value="YggU-like"/>
    <property type="match status" value="1"/>
</dbReference>
<dbReference type="OrthoDB" id="9800587at2"/>
<dbReference type="EMBL" id="QYUN01000002">
    <property type="protein sequence ID" value="RJG05094.1"/>
    <property type="molecule type" value="Genomic_DNA"/>
</dbReference>
<evidence type="ECO:0000313" key="4">
    <source>
        <dbReference type="Proteomes" id="UP000285190"/>
    </source>
</evidence>
<dbReference type="InterPro" id="IPR036591">
    <property type="entry name" value="YggU-like_sf"/>
</dbReference>
<comment type="caution">
    <text evidence="3">The sequence shown here is derived from an EMBL/GenBank/DDBJ whole genome shotgun (WGS) entry which is preliminary data.</text>
</comment>
<proteinExistence type="inferred from homology"/>
<dbReference type="GO" id="GO:0005737">
    <property type="term" value="C:cytoplasm"/>
    <property type="evidence" value="ECO:0007669"/>
    <property type="project" value="TreeGrafter"/>
</dbReference>
<name>A0A418WXX5_9BURK</name>
<keyword evidence="4" id="KW-1185">Reference proteome</keyword>
<sequence>MESPRLPNEAWCTPLPNGIRLAVQITPNAKKSEVIGVLGEALKIKLQAQPIEGRANEALVRYLAALFGVPKGAVTITQGLANRRKTVEITAHGVTMDGARQVLMPSGRE</sequence>
<dbReference type="PANTHER" id="PTHR13420">
    <property type="entry name" value="UPF0235 PROTEIN C15ORF40"/>
    <property type="match status" value="1"/>
</dbReference>
<dbReference type="PANTHER" id="PTHR13420:SF7">
    <property type="entry name" value="UPF0235 PROTEIN C15ORF40"/>
    <property type="match status" value="1"/>
</dbReference>
<dbReference type="AlphaFoldDB" id="A0A418WXX5"/>
<dbReference type="Gene3D" id="3.30.1200.10">
    <property type="entry name" value="YggU-like"/>
    <property type="match status" value="1"/>
</dbReference>
<dbReference type="InterPro" id="IPR003746">
    <property type="entry name" value="DUF167"/>
</dbReference>
<dbReference type="SMART" id="SM01152">
    <property type="entry name" value="DUF167"/>
    <property type="match status" value="1"/>
</dbReference>
<evidence type="ECO:0000256" key="1">
    <source>
        <dbReference type="ARBA" id="ARBA00010364"/>
    </source>
</evidence>
<dbReference type="NCBIfam" id="TIGR00251">
    <property type="entry name" value="DUF167 family protein"/>
    <property type="match status" value="1"/>
</dbReference>
<evidence type="ECO:0000256" key="2">
    <source>
        <dbReference type="HAMAP-Rule" id="MF_00634"/>
    </source>
</evidence>
<evidence type="ECO:0000313" key="3">
    <source>
        <dbReference type="EMBL" id="RJG05094.1"/>
    </source>
</evidence>
<dbReference type="Pfam" id="PF02594">
    <property type="entry name" value="DUF167"/>
    <property type="match status" value="1"/>
</dbReference>
<dbReference type="HAMAP" id="MF_00634">
    <property type="entry name" value="UPF0235"/>
    <property type="match status" value="1"/>
</dbReference>
<reference evidence="3 4" key="1">
    <citation type="submission" date="2018-09" db="EMBL/GenBank/DDBJ databases">
        <authorList>
            <person name="Zhu H."/>
        </authorList>
    </citation>
    <scope>NUCLEOTIDE SEQUENCE [LARGE SCALE GENOMIC DNA]</scope>
    <source>
        <strain evidence="3 4">K2R10-39</strain>
    </source>
</reference>